<comment type="subcellular location">
    <subcellularLocation>
        <location evidence="1">Membrane</location>
        <topology evidence="1">Multi-pass membrane protein</topology>
    </subcellularLocation>
</comment>
<dbReference type="InterPro" id="IPR006153">
    <property type="entry name" value="Cation/H_exchanger_TM"/>
</dbReference>
<dbReference type="AlphaFoldDB" id="A0A841I1U0"/>
<evidence type="ECO:0000256" key="5">
    <source>
        <dbReference type="ARBA" id="ARBA00022989"/>
    </source>
</evidence>
<feature type="region of interest" description="Disordered" evidence="7">
    <location>
        <begin position="548"/>
        <end position="568"/>
    </location>
</feature>
<dbReference type="Pfam" id="PF00999">
    <property type="entry name" value="Na_H_Exchanger"/>
    <property type="match status" value="1"/>
</dbReference>
<evidence type="ECO:0000259" key="9">
    <source>
        <dbReference type="Pfam" id="PF00999"/>
    </source>
</evidence>
<comment type="caution">
    <text evidence="11">The sequence shown here is derived from an EMBL/GenBank/DDBJ whole genome shotgun (WGS) entry which is preliminary data.</text>
</comment>
<feature type="transmembrane region" description="Helical" evidence="8">
    <location>
        <begin position="33"/>
        <end position="50"/>
    </location>
</feature>
<keyword evidence="6 8" id="KW-0472">Membrane</keyword>
<name>A0A841I1U0_9DEIO</name>
<evidence type="ECO:0000256" key="7">
    <source>
        <dbReference type="SAM" id="MobiDB-lite"/>
    </source>
</evidence>
<keyword evidence="12" id="KW-1185">Reference proteome</keyword>
<feature type="domain" description="Cation/H+ exchanger transmembrane" evidence="9">
    <location>
        <begin position="16"/>
        <end position="385"/>
    </location>
</feature>
<feature type="transmembrane region" description="Helical" evidence="8">
    <location>
        <begin position="88"/>
        <end position="112"/>
    </location>
</feature>
<feature type="transmembrane region" description="Helical" evidence="8">
    <location>
        <begin position="369"/>
        <end position="388"/>
    </location>
</feature>
<keyword evidence="5 8" id="KW-1133">Transmembrane helix</keyword>
<feature type="transmembrane region" description="Helical" evidence="8">
    <location>
        <begin position="336"/>
        <end position="362"/>
    </location>
</feature>
<dbReference type="PANTHER" id="PTHR42751">
    <property type="entry name" value="SODIUM/HYDROGEN EXCHANGER FAMILY/TRKA DOMAIN PROTEIN"/>
    <property type="match status" value="1"/>
</dbReference>
<dbReference type="GO" id="GO:1902600">
    <property type="term" value="P:proton transmembrane transport"/>
    <property type="evidence" value="ECO:0007669"/>
    <property type="project" value="InterPro"/>
</dbReference>
<evidence type="ECO:0000256" key="2">
    <source>
        <dbReference type="ARBA" id="ARBA00005551"/>
    </source>
</evidence>
<comment type="similarity">
    <text evidence="2">Belongs to the monovalent cation:proton antiporter 2 (CPA2) transporter (TC 2.A.37) family.</text>
</comment>
<dbReference type="Pfam" id="PF02254">
    <property type="entry name" value="TrkA_N"/>
    <property type="match status" value="1"/>
</dbReference>
<feature type="transmembrane region" description="Helical" evidence="8">
    <location>
        <begin position="149"/>
        <end position="172"/>
    </location>
</feature>
<dbReference type="InterPro" id="IPR036291">
    <property type="entry name" value="NAD(P)-bd_dom_sf"/>
</dbReference>
<dbReference type="GO" id="GO:0006813">
    <property type="term" value="P:potassium ion transport"/>
    <property type="evidence" value="ECO:0007669"/>
    <property type="project" value="InterPro"/>
</dbReference>
<gene>
    <name evidence="11" type="ORF">HNR42_002389</name>
</gene>
<evidence type="ECO:0000313" key="11">
    <source>
        <dbReference type="EMBL" id="MBB6098954.1"/>
    </source>
</evidence>
<feature type="transmembrane region" description="Helical" evidence="8">
    <location>
        <begin position="118"/>
        <end position="137"/>
    </location>
</feature>
<protein>
    <submittedName>
        <fullName evidence="11">CPA2 family monovalent cation:H+ antiporter-2</fullName>
    </submittedName>
</protein>
<evidence type="ECO:0000313" key="12">
    <source>
        <dbReference type="Proteomes" id="UP000569951"/>
    </source>
</evidence>
<sequence>MHHETALISTLAIGLVVAFLAGMVASRLKLPPLVGYLLAGVIVGPFTPGLTADSGVAQELSEIGVILLMFGVGLHFSPKELLDVRKIAVPGAVLQIVAATAMGMGLAALLGWGQGAGLIFGLSLSVASTVVLLRALEGRGRLESLDGRIAVGWLIVEDLVMVLALVLLPALAGPLGGHAAGSATDPLLALVLTLGKVALFVAIMMLGGTRIVPWMLRRVISTGSRELFTLAVLALALGVAYASATLFGVSFALGAFFAGIVVGESHLSHQAAEGALPLQDAFAVLFFVSVGMLFDPSVLLRQPLEVLAVLAVILIGKSLAAAALVLAFRYPLRTALIVAASLAQIGEFSFILAALGVSLGLLPKEGQNLILAGALLSITLNPLMFAVAEALQRHFEPERLKLPPDPLRQPQAGVLQNHTVLIGYGQVGRGVGEALQAEGTPLVVAERNRQTVEQERQRGLNIVHCDSAQEIDLVPLGLERARLLVIATPDAFEARHMLDYALKVRPDLPVVVRSHNAQDAHDLLTAGARIAIVGEDELARSLSRHALEVLHGSPSDPPEPSPGRRREA</sequence>
<dbReference type="InterPro" id="IPR038770">
    <property type="entry name" value="Na+/solute_symporter_sf"/>
</dbReference>
<dbReference type="EMBL" id="JACHHG010000008">
    <property type="protein sequence ID" value="MBB6098954.1"/>
    <property type="molecule type" value="Genomic_DNA"/>
</dbReference>
<feature type="domain" description="RCK N-terminal" evidence="10">
    <location>
        <begin position="420"/>
        <end position="532"/>
    </location>
</feature>
<reference evidence="11 12" key="1">
    <citation type="submission" date="2020-08" db="EMBL/GenBank/DDBJ databases">
        <title>Genomic Encyclopedia of Type Strains, Phase IV (KMG-IV): sequencing the most valuable type-strain genomes for metagenomic binning, comparative biology and taxonomic classification.</title>
        <authorList>
            <person name="Goeker M."/>
        </authorList>
    </citation>
    <scope>NUCLEOTIDE SEQUENCE [LARGE SCALE GENOMIC DNA]</scope>
    <source>
        <strain evidence="11 12">DSM 21458</strain>
    </source>
</reference>
<evidence type="ECO:0000256" key="4">
    <source>
        <dbReference type="ARBA" id="ARBA00022692"/>
    </source>
</evidence>
<evidence type="ECO:0000256" key="3">
    <source>
        <dbReference type="ARBA" id="ARBA00022448"/>
    </source>
</evidence>
<feature type="transmembrane region" description="Helical" evidence="8">
    <location>
        <begin position="56"/>
        <end position="76"/>
    </location>
</feature>
<proteinExistence type="inferred from homology"/>
<dbReference type="NCBIfam" id="NF007950">
    <property type="entry name" value="PRK10669.1"/>
    <property type="match status" value="1"/>
</dbReference>
<dbReference type="GO" id="GO:0016020">
    <property type="term" value="C:membrane"/>
    <property type="evidence" value="ECO:0007669"/>
    <property type="project" value="UniProtKB-SubCell"/>
</dbReference>
<dbReference type="PANTHER" id="PTHR42751:SF1">
    <property type="entry name" value="CATION_PROTON ANTIPORTER YBAL-RELATED"/>
    <property type="match status" value="1"/>
</dbReference>
<dbReference type="Gene3D" id="1.20.1530.20">
    <property type="match status" value="1"/>
</dbReference>
<evidence type="ECO:0000259" key="10">
    <source>
        <dbReference type="Pfam" id="PF02254"/>
    </source>
</evidence>
<evidence type="ECO:0000256" key="1">
    <source>
        <dbReference type="ARBA" id="ARBA00004141"/>
    </source>
</evidence>
<feature type="transmembrane region" description="Helical" evidence="8">
    <location>
        <begin position="307"/>
        <end position="330"/>
    </location>
</feature>
<feature type="transmembrane region" description="Helical" evidence="8">
    <location>
        <begin position="187"/>
        <end position="207"/>
    </location>
</feature>
<feature type="transmembrane region" description="Helical" evidence="8">
    <location>
        <begin position="6"/>
        <end position="26"/>
    </location>
</feature>
<keyword evidence="4 8" id="KW-0812">Transmembrane</keyword>
<feature type="transmembrane region" description="Helical" evidence="8">
    <location>
        <begin position="228"/>
        <end position="261"/>
    </location>
</feature>
<dbReference type="InterPro" id="IPR003148">
    <property type="entry name" value="RCK_N"/>
</dbReference>
<dbReference type="SUPFAM" id="SSF51735">
    <property type="entry name" value="NAD(P)-binding Rossmann-fold domains"/>
    <property type="match status" value="1"/>
</dbReference>
<dbReference type="GO" id="GO:0015297">
    <property type="term" value="F:antiporter activity"/>
    <property type="evidence" value="ECO:0007669"/>
    <property type="project" value="InterPro"/>
</dbReference>
<keyword evidence="3" id="KW-0813">Transport</keyword>
<organism evidence="11 12">
    <name type="scientific">Deinobacterium chartae</name>
    <dbReference type="NCBI Taxonomy" id="521158"/>
    <lineage>
        <taxon>Bacteria</taxon>
        <taxon>Thermotogati</taxon>
        <taxon>Deinococcota</taxon>
        <taxon>Deinococci</taxon>
        <taxon>Deinococcales</taxon>
        <taxon>Deinococcaceae</taxon>
        <taxon>Deinobacterium</taxon>
    </lineage>
</organism>
<feature type="transmembrane region" description="Helical" evidence="8">
    <location>
        <begin position="281"/>
        <end position="300"/>
    </location>
</feature>
<accession>A0A841I1U0</accession>
<evidence type="ECO:0000256" key="8">
    <source>
        <dbReference type="SAM" id="Phobius"/>
    </source>
</evidence>
<dbReference type="Proteomes" id="UP000569951">
    <property type="component" value="Unassembled WGS sequence"/>
</dbReference>
<dbReference type="Gene3D" id="3.40.50.720">
    <property type="entry name" value="NAD(P)-binding Rossmann-like Domain"/>
    <property type="match status" value="1"/>
</dbReference>
<dbReference type="RefSeq" id="WP_183987699.1">
    <property type="nucleotide sequence ID" value="NZ_JACHHG010000008.1"/>
</dbReference>
<evidence type="ECO:0000256" key="6">
    <source>
        <dbReference type="ARBA" id="ARBA00023136"/>
    </source>
</evidence>